<feature type="domain" description="Rhodanese" evidence="4">
    <location>
        <begin position="553"/>
        <end position="624"/>
    </location>
</feature>
<feature type="compositionally biased region" description="Basic and acidic residues" evidence="3">
    <location>
        <begin position="146"/>
        <end position="158"/>
    </location>
</feature>
<evidence type="ECO:0000256" key="3">
    <source>
        <dbReference type="SAM" id="MobiDB-lite"/>
    </source>
</evidence>
<keyword evidence="1" id="KW-0808">Transferase</keyword>
<dbReference type="InterPro" id="IPR036873">
    <property type="entry name" value="Rhodanese-like_dom_sf"/>
</dbReference>
<dbReference type="Proteomes" id="UP001620626">
    <property type="component" value="Unassembled WGS sequence"/>
</dbReference>
<dbReference type="PROSITE" id="PS50206">
    <property type="entry name" value="RHODANESE_3"/>
    <property type="match status" value="2"/>
</dbReference>
<dbReference type="EMBL" id="JBICBT010001271">
    <property type="protein sequence ID" value="KAL3075564.1"/>
    <property type="molecule type" value="Genomic_DNA"/>
</dbReference>
<feature type="compositionally biased region" description="Polar residues" evidence="3">
    <location>
        <begin position="51"/>
        <end position="76"/>
    </location>
</feature>
<evidence type="ECO:0000313" key="5">
    <source>
        <dbReference type="EMBL" id="KAL3075564.1"/>
    </source>
</evidence>
<dbReference type="GO" id="GO:0016740">
    <property type="term" value="F:transferase activity"/>
    <property type="evidence" value="ECO:0007669"/>
    <property type="project" value="UniProtKB-KW"/>
</dbReference>
<dbReference type="CDD" id="cd01448">
    <property type="entry name" value="TST_Repeat_1"/>
    <property type="match status" value="1"/>
</dbReference>
<reference evidence="5 6" key="1">
    <citation type="submission" date="2024-10" db="EMBL/GenBank/DDBJ databases">
        <authorList>
            <person name="Kim D."/>
        </authorList>
    </citation>
    <scope>NUCLEOTIDE SEQUENCE [LARGE SCALE GENOMIC DNA]</scope>
    <source>
        <strain evidence="5">BH-2024</strain>
    </source>
</reference>
<evidence type="ECO:0000256" key="1">
    <source>
        <dbReference type="ARBA" id="ARBA00022679"/>
    </source>
</evidence>
<evidence type="ECO:0000256" key="2">
    <source>
        <dbReference type="ARBA" id="ARBA00022737"/>
    </source>
</evidence>
<feature type="domain" description="Rhodanese" evidence="4">
    <location>
        <begin position="319"/>
        <end position="416"/>
    </location>
</feature>
<feature type="region of interest" description="Disordered" evidence="3">
    <location>
        <begin position="146"/>
        <end position="262"/>
    </location>
</feature>
<accession>A0ABD2I616</accession>
<feature type="region of interest" description="Disordered" evidence="3">
    <location>
        <begin position="1"/>
        <end position="78"/>
    </location>
</feature>
<name>A0ABD2I616_9BILA</name>
<dbReference type="InterPro" id="IPR045078">
    <property type="entry name" value="TST/MPST-like"/>
</dbReference>
<dbReference type="SUPFAM" id="SSF52821">
    <property type="entry name" value="Rhodanese/Cell cycle control phosphatase"/>
    <property type="match status" value="2"/>
</dbReference>
<keyword evidence="6" id="KW-1185">Reference proteome</keyword>
<feature type="compositionally biased region" description="Low complexity" evidence="3">
    <location>
        <begin position="182"/>
        <end position="191"/>
    </location>
</feature>
<organism evidence="5 6">
    <name type="scientific">Heterodera trifolii</name>
    <dbReference type="NCBI Taxonomy" id="157864"/>
    <lineage>
        <taxon>Eukaryota</taxon>
        <taxon>Metazoa</taxon>
        <taxon>Ecdysozoa</taxon>
        <taxon>Nematoda</taxon>
        <taxon>Chromadorea</taxon>
        <taxon>Rhabditida</taxon>
        <taxon>Tylenchina</taxon>
        <taxon>Tylenchomorpha</taxon>
        <taxon>Tylenchoidea</taxon>
        <taxon>Heteroderidae</taxon>
        <taxon>Heteroderinae</taxon>
        <taxon>Heterodera</taxon>
    </lineage>
</organism>
<dbReference type="PANTHER" id="PTHR11364:SF27">
    <property type="entry name" value="SULFURTRANSFERASE"/>
    <property type="match status" value="1"/>
</dbReference>
<evidence type="ECO:0000259" key="4">
    <source>
        <dbReference type="PROSITE" id="PS50206"/>
    </source>
</evidence>
<comment type="caution">
    <text evidence="5">The sequence shown here is derived from an EMBL/GenBank/DDBJ whole genome shotgun (WGS) entry which is preliminary data.</text>
</comment>
<dbReference type="PANTHER" id="PTHR11364">
    <property type="entry name" value="THIOSULFATE SULFERTANSFERASE"/>
    <property type="match status" value="1"/>
</dbReference>
<dbReference type="AlphaFoldDB" id="A0ABD2I616"/>
<feature type="compositionally biased region" description="Low complexity" evidence="3">
    <location>
        <begin position="213"/>
        <end position="231"/>
    </location>
</feature>
<dbReference type="InterPro" id="IPR001763">
    <property type="entry name" value="Rhodanese-like_dom"/>
</dbReference>
<keyword evidence="2" id="KW-0677">Repeat</keyword>
<feature type="compositionally biased region" description="Low complexity" evidence="3">
    <location>
        <begin position="16"/>
        <end position="46"/>
    </location>
</feature>
<sequence length="1117" mass="124688">MQQQKEQHQQPKFVIPKKPTAAAAPSSSAFAAAAENKNNNNKLSAAGVGQKRQNQNNKHFGQAQQSKPTSAASASVSHDFKELMAQATQNDALAMERLIEQMDEFSSARERQQHKAAVAARKAAALEAEVGVSAGRELTCAAAARERLARQKKEEQKEKQKRLNATGYRVLPSQGSDPTPKPQQKTPSKSSMNVSGAGGGNGQTAASKIAYKRPQQQQQQEQRQRGVAHQQKLSRHTNGTMSSVTSQQRQQQQQKIQQTSGKKTLQSNCARLHVAPTGHFHHFLLARTCPSAPHSVLATVGRHDGHRADVVLGRLDPTFLSAHVTGAVQFNLALATHATDYEKFAHYRAEVFEQYAQLLGLNSDDHLVFYGRGPFGGMLFASRAYWLFKSYGHAGGLSVLDGGLTAWEAQQMPVVSTVNAHEAVFVAKKGNWRAKTEPSAKTVSFEQLTAATAADDGTCTTSVDNCAKCCCWMHGLGPNLRGFRMLLTRPNKCRLETEPSAKTVSFEQLTAATAADDGTCTTSVDNCAKCCCWMHGLGPNLRNAFDPSKQMRAGSHLPGAFNVPSTELIDAESGQFVSLCNSGIQASMLATLLNAHFGPQIGHKLRVYIGSMLEEIDKCADPAAELRTCIHHSIEEAILDGQNTLGATNKVGVIISSELLDQGDIILPITTITSNIVDAVFNQFCKVEQSKSKHVNLYGSPFIITVTVLNTNGLPRQRTTKGKGRPPVSSQSHIFKVNNNDNYCLFYALELMRYYSLYKRGSITEKRWRWLNNNQTTVLRQKALQLLREAGIPTTQTEYDAEVYIHQVQGLWNVKHPGEYKIFIFNDYQMRPITKSDVTDYQFPILLYHHNNHFDGIKTLSKYFKKRYYCISCESPYSHKLEHSMNCTSLCHGCREVGVDYPCEPQQGYVKKCEHCNNTFYNNNCYGRHLHKDLCTKFQRCGDCGVVYNIKVHGSVGHKCGEQFCKLCKQFHIKEEDDDGMSPCRKCFIQPLKLQKTKPYRIIAYDFEATQDKKVGNRFEHEVNFAAATIICTDCINNGEWKNSLQGKKCQICGPHRTITFSPFDYTETTVDQKVITQQPLREFVQWLLFDHNKKFPTVAFAHFGGRYNMTMIIKEF</sequence>
<feature type="compositionally biased region" description="Low complexity" evidence="3">
    <location>
        <begin position="247"/>
        <end position="258"/>
    </location>
</feature>
<proteinExistence type="predicted"/>
<feature type="compositionally biased region" description="Polar residues" evidence="3">
    <location>
        <begin position="236"/>
        <end position="246"/>
    </location>
</feature>
<dbReference type="Gene3D" id="3.40.250.10">
    <property type="entry name" value="Rhodanese-like domain"/>
    <property type="match status" value="1"/>
</dbReference>
<protein>
    <recommendedName>
        <fullName evidence="4">Rhodanese domain-containing protein</fullName>
    </recommendedName>
</protein>
<dbReference type="Pfam" id="PF00581">
    <property type="entry name" value="Rhodanese"/>
    <property type="match status" value="1"/>
</dbReference>
<evidence type="ECO:0000313" key="6">
    <source>
        <dbReference type="Proteomes" id="UP001620626"/>
    </source>
</evidence>
<gene>
    <name evidence="5" type="ORF">niasHT_036584</name>
</gene>